<organism evidence="1 2">
    <name type="scientific">Adiantum capillus-veneris</name>
    <name type="common">Maidenhair fern</name>
    <dbReference type="NCBI Taxonomy" id="13818"/>
    <lineage>
        <taxon>Eukaryota</taxon>
        <taxon>Viridiplantae</taxon>
        <taxon>Streptophyta</taxon>
        <taxon>Embryophyta</taxon>
        <taxon>Tracheophyta</taxon>
        <taxon>Polypodiopsida</taxon>
        <taxon>Polypodiidae</taxon>
        <taxon>Polypodiales</taxon>
        <taxon>Pteridineae</taxon>
        <taxon>Pteridaceae</taxon>
        <taxon>Vittarioideae</taxon>
        <taxon>Adiantum</taxon>
    </lineage>
</organism>
<dbReference type="Proteomes" id="UP000886520">
    <property type="component" value="Chromosome 20"/>
</dbReference>
<comment type="caution">
    <text evidence="1">The sequence shown here is derived from an EMBL/GenBank/DDBJ whole genome shotgun (WGS) entry which is preliminary data.</text>
</comment>
<protein>
    <submittedName>
        <fullName evidence="1">Uncharacterized protein</fullName>
    </submittedName>
</protein>
<dbReference type="EMBL" id="JABFUD020000020">
    <property type="protein sequence ID" value="KAI5063876.1"/>
    <property type="molecule type" value="Genomic_DNA"/>
</dbReference>
<dbReference type="AlphaFoldDB" id="A0A9D4U9C2"/>
<gene>
    <name evidence="1" type="ORF">GOP47_0020546</name>
</gene>
<name>A0A9D4U9C2_ADICA</name>
<evidence type="ECO:0000313" key="2">
    <source>
        <dbReference type="Proteomes" id="UP000886520"/>
    </source>
</evidence>
<evidence type="ECO:0000313" key="1">
    <source>
        <dbReference type="EMBL" id="KAI5063876.1"/>
    </source>
</evidence>
<sequence length="97" mass="10907">MSRTSRYRPKMVDGVFELLRDLKLQLRLSCYCACIREVGLEAIFVDQPSCVYANDAAIELLPGSAAFICTRCCPQLLDFPRVSPNLQISIDLCFTVN</sequence>
<accession>A0A9D4U9C2</accession>
<reference evidence="1" key="1">
    <citation type="submission" date="2021-01" db="EMBL/GenBank/DDBJ databases">
        <title>Adiantum capillus-veneris genome.</title>
        <authorList>
            <person name="Fang Y."/>
            <person name="Liao Q."/>
        </authorList>
    </citation>
    <scope>NUCLEOTIDE SEQUENCE</scope>
    <source>
        <strain evidence="1">H3</strain>
        <tissue evidence="1">Leaf</tissue>
    </source>
</reference>
<proteinExistence type="predicted"/>
<keyword evidence="2" id="KW-1185">Reference proteome</keyword>